<proteinExistence type="predicted"/>
<evidence type="ECO:0000313" key="1">
    <source>
        <dbReference type="EMBL" id="KAJ3497232.1"/>
    </source>
</evidence>
<sequence>MATSNCNGNSNSNCKGNSNDSSSNDNVNGNHSTGANVNGNSVPEPSTSFASIEVSNGQEETATLHEDTAAERDEIRRLPTETWVDGMSRSLFRRSDDHCYHKDSSTSNNDERRNT</sequence>
<dbReference type="Proteomes" id="UP001148737">
    <property type="component" value="Unassembled WGS sequence"/>
</dbReference>
<evidence type="ECO:0000313" key="2">
    <source>
        <dbReference type="Proteomes" id="UP001148737"/>
    </source>
</evidence>
<protein>
    <submittedName>
        <fullName evidence="1">Uncharacterized protein</fullName>
    </submittedName>
</protein>
<keyword evidence="2" id="KW-1185">Reference proteome</keyword>
<gene>
    <name evidence="1" type="ORF">NLG97_g2063</name>
</gene>
<reference evidence="1" key="1">
    <citation type="submission" date="2022-07" db="EMBL/GenBank/DDBJ databases">
        <title>Genome Sequence of Lecanicillium saksenae.</title>
        <authorList>
            <person name="Buettner E."/>
        </authorList>
    </citation>
    <scope>NUCLEOTIDE SEQUENCE</scope>
    <source>
        <strain evidence="1">VT-O1</strain>
    </source>
</reference>
<accession>A0ACC1R614</accession>
<organism evidence="1 2">
    <name type="scientific">Lecanicillium saksenae</name>
    <dbReference type="NCBI Taxonomy" id="468837"/>
    <lineage>
        <taxon>Eukaryota</taxon>
        <taxon>Fungi</taxon>
        <taxon>Dikarya</taxon>
        <taxon>Ascomycota</taxon>
        <taxon>Pezizomycotina</taxon>
        <taxon>Sordariomycetes</taxon>
        <taxon>Hypocreomycetidae</taxon>
        <taxon>Hypocreales</taxon>
        <taxon>Cordycipitaceae</taxon>
        <taxon>Lecanicillium</taxon>
    </lineage>
</organism>
<name>A0ACC1R614_9HYPO</name>
<dbReference type="EMBL" id="JANAKD010000126">
    <property type="protein sequence ID" value="KAJ3497232.1"/>
    <property type="molecule type" value="Genomic_DNA"/>
</dbReference>
<comment type="caution">
    <text evidence="1">The sequence shown here is derived from an EMBL/GenBank/DDBJ whole genome shotgun (WGS) entry which is preliminary data.</text>
</comment>